<dbReference type="Proteomes" id="UP001209681">
    <property type="component" value="Unassembled WGS sequence"/>
</dbReference>
<evidence type="ECO:0000313" key="2">
    <source>
        <dbReference type="Proteomes" id="UP001209681"/>
    </source>
</evidence>
<evidence type="ECO:0000313" key="1">
    <source>
        <dbReference type="EMBL" id="MCW7755131.1"/>
    </source>
</evidence>
<name>A0ABT3ND57_9BACT</name>
<keyword evidence="2" id="KW-1185">Reference proteome</keyword>
<gene>
    <name evidence="1" type="ORF">OOT00_14175</name>
</gene>
<dbReference type="EMBL" id="JAPFPW010000022">
    <property type="protein sequence ID" value="MCW7755131.1"/>
    <property type="molecule type" value="Genomic_DNA"/>
</dbReference>
<organism evidence="1 2">
    <name type="scientific">Desulfobotulus pelophilus</name>
    <dbReference type="NCBI Taxonomy" id="2823377"/>
    <lineage>
        <taxon>Bacteria</taxon>
        <taxon>Pseudomonadati</taxon>
        <taxon>Thermodesulfobacteriota</taxon>
        <taxon>Desulfobacteria</taxon>
        <taxon>Desulfobacterales</taxon>
        <taxon>Desulfobacteraceae</taxon>
        <taxon>Desulfobotulus</taxon>
    </lineage>
</organism>
<proteinExistence type="predicted"/>
<dbReference type="RefSeq" id="WP_265426052.1">
    <property type="nucleotide sequence ID" value="NZ_JAPFPW010000022.1"/>
</dbReference>
<protein>
    <submittedName>
        <fullName evidence="1">Uncharacterized protein</fullName>
    </submittedName>
</protein>
<accession>A0ABT3ND57</accession>
<reference evidence="1 2" key="1">
    <citation type="submission" date="2022-11" db="EMBL/GenBank/DDBJ databases">
        <title>Desulfobotulus tamanensis H1 sp. nov. - anaerobic, alkaliphilic, sulphate reducing bacterium isolated from terrestrial mud volcano.</title>
        <authorList>
            <person name="Frolova A."/>
            <person name="Merkel A.Y."/>
            <person name="Slobodkin A.I."/>
        </authorList>
    </citation>
    <scope>NUCLEOTIDE SEQUENCE [LARGE SCALE GENOMIC DNA]</scope>
    <source>
        <strain evidence="1 2">H1</strain>
    </source>
</reference>
<comment type="caution">
    <text evidence="1">The sequence shown here is derived from an EMBL/GenBank/DDBJ whole genome shotgun (WGS) entry which is preliminary data.</text>
</comment>
<sequence length="328" mass="37744">MAELLFPNDTPLITGMSSFYLSLQRLVEHYQGVAGCGCIHGRSASAEALLYFDKQRLVNAVFEDKKGRSTGTSATDLLMKSMPEKNFRVSVYGIQPDALSYWVSLIHVVPMAKPVILTCNQLLPLLDKEHENRPFTGYLRLQGDKKRQLGWAFFQGKRIYGFRLPGEKAPWMEPEEMPDFIQRFETSSRVETTFWGLSQNVTGENSTQKAPVSAETIEMLQKLIVRTEQYFHNMKKDRITFDIRFRKACVQWAETYDFLDPFVAELDYRDGILSFEGKAGDAQVTEGVCRAVLSMLEESGLENHFSPIFEQWKDEHEKRLHDLQIRFS</sequence>